<proteinExistence type="inferred from homology"/>
<keyword evidence="5" id="KW-0507">mRNA processing</keyword>
<dbReference type="AlphaFoldDB" id="A0A1V9YFK8"/>
<comment type="function">
    <text evidence="1">May play a role in mRNA splicing.</text>
</comment>
<dbReference type="InterPro" id="IPR013957">
    <property type="entry name" value="SNRNP27"/>
</dbReference>
<dbReference type="STRING" id="1202772.A0A1V9YFK8"/>
<dbReference type="GO" id="GO:0008380">
    <property type="term" value="P:RNA splicing"/>
    <property type="evidence" value="ECO:0007669"/>
    <property type="project" value="UniProtKB-KW"/>
</dbReference>
<evidence type="ECO:0000256" key="8">
    <source>
        <dbReference type="SAM" id="MobiDB-lite"/>
    </source>
</evidence>
<keyword evidence="11" id="KW-1185">Reference proteome</keyword>
<feature type="domain" description="U4/U6.U5 small nuclear ribonucleoprotein 27kDa protein" evidence="9">
    <location>
        <begin position="51"/>
        <end position="100"/>
    </location>
</feature>
<evidence type="ECO:0000256" key="2">
    <source>
        <dbReference type="ARBA" id="ARBA00004123"/>
    </source>
</evidence>
<dbReference type="EMBL" id="JNBR01001854">
    <property type="protein sequence ID" value="OQR84490.1"/>
    <property type="molecule type" value="Genomic_DNA"/>
</dbReference>
<evidence type="ECO:0000256" key="7">
    <source>
        <dbReference type="ARBA" id="ARBA00023242"/>
    </source>
</evidence>
<comment type="subcellular location">
    <subcellularLocation>
        <location evidence="2">Nucleus</location>
    </subcellularLocation>
</comment>
<evidence type="ECO:0000313" key="11">
    <source>
        <dbReference type="Proteomes" id="UP000243579"/>
    </source>
</evidence>
<keyword evidence="7" id="KW-0539">Nucleus</keyword>
<protein>
    <recommendedName>
        <fullName evidence="9">U4/U6.U5 small nuclear ribonucleoprotein 27kDa protein domain-containing protein</fullName>
    </recommendedName>
</protein>
<gene>
    <name evidence="10" type="ORF">ACHHYP_20665</name>
</gene>
<name>A0A1V9YFK8_ACHHY</name>
<evidence type="ECO:0000256" key="3">
    <source>
        <dbReference type="ARBA" id="ARBA00008218"/>
    </source>
</evidence>
<comment type="similarity">
    <text evidence="3">Belongs to the SNUT3 family.</text>
</comment>
<reference evidence="10 11" key="1">
    <citation type="journal article" date="2014" name="Genome Biol. Evol.">
        <title>The secreted proteins of Achlya hypogyna and Thraustotheca clavata identify the ancestral oomycete secretome and reveal gene acquisitions by horizontal gene transfer.</title>
        <authorList>
            <person name="Misner I."/>
            <person name="Blouin N."/>
            <person name="Leonard G."/>
            <person name="Richards T.A."/>
            <person name="Lane C.E."/>
        </authorList>
    </citation>
    <scope>NUCLEOTIDE SEQUENCE [LARGE SCALE GENOMIC DNA]</scope>
    <source>
        <strain evidence="10 11">ATCC 48635</strain>
    </source>
</reference>
<dbReference type="GO" id="GO:0006397">
    <property type="term" value="P:mRNA processing"/>
    <property type="evidence" value="ECO:0007669"/>
    <property type="project" value="UniProtKB-KW"/>
</dbReference>
<evidence type="ECO:0000256" key="1">
    <source>
        <dbReference type="ARBA" id="ARBA00003632"/>
    </source>
</evidence>
<keyword evidence="6" id="KW-0508">mRNA splicing</keyword>
<dbReference type="PANTHER" id="PTHR31077">
    <property type="entry name" value="U4/U6.U5 SMALL NUCLEAR RIBONUCLEOPROTEIN 27 KDA PROTEIN"/>
    <property type="match status" value="1"/>
</dbReference>
<dbReference type="GO" id="GO:0071011">
    <property type="term" value="C:precatalytic spliceosome"/>
    <property type="evidence" value="ECO:0007669"/>
    <property type="project" value="TreeGrafter"/>
</dbReference>
<evidence type="ECO:0000259" key="9">
    <source>
        <dbReference type="Pfam" id="PF08648"/>
    </source>
</evidence>
<evidence type="ECO:0000256" key="4">
    <source>
        <dbReference type="ARBA" id="ARBA00011825"/>
    </source>
</evidence>
<comment type="subunit">
    <text evidence="4">Part of a tri-snRNP complex.</text>
</comment>
<comment type="caution">
    <text evidence="10">The sequence shown here is derived from an EMBL/GenBank/DDBJ whole genome shotgun (WGS) entry which is preliminary data.</text>
</comment>
<sequence length="112" mass="12172">MPHETTGTPQIVGLWITYSCFVSERILQGDDDSKETKSDGADADAADSMTEEEKMMALMGFGGFNSTKGQQVVDNVAGPAAGGLRKTNKREYRQFMNKRGQISRGPPIPPSM</sequence>
<evidence type="ECO:0000256" key="5">
    <source>
        <dbReference type="ARBA" id="ARBA00022664"/>
    </source>
</evidence>
<dbReference type="Pfam" id="PF08648">
    <property type="entry name" value="SNRNP27"/>
    <property type="match status" value="1"/>
</dbReference>
<evidence type="ECO:0000256" key="6">
    <source>
        <dbReference type="ARBA" id="ARBA00023187"/>
    </source>
</evidence>
<dbReference type="Proteomes" id="UP000243579">
    <property type="component" value="Unassembled WGS sequence"/>
</dbReference>
<dbReference type="PANTHER" id="PTHR31077:SF1">
    <property type="entry name" value="U4_U6.U5 SMALL NUCLEAR RIBONUCLEOPROTEIN 27 KDA PROTEIN"/>
    <property type="match status" value="1"/>
</dbReference>
<evidence type="ECO:0000313" key="10">
    <source>
        <dbReference type="EMBL" id="OQR84490.1"/>
    </source>
</evidence>
<accession>A0A1V9YFK8</accession>
<dbReference type="OrthoDB" id="21368at2759"/>
<organism evidence="10 11">
    <name type="scientific">Achlya hypogyna</name>
    <name type="common">Oomycete</name>
    <name type="synonym">Protoachlya hypogyna</name>
    <dbReference type="NCBI Taxonomy" id="1202772"/>
    <lineage>
        <taxon>Eukaryota</taxon>
        <taxon>Sar</taxon>
        <taxon>Stramenopiles</taxon>
        <taxon>Oomycota</taxon>
        <taxon>Saprolegniomycetes</taxon>
        <taxon>Saprolegniales</taxon>
        <taxon>Achlyaceae</taxon>
        <taxon>Achlya</taxon>
    </lineage>
</organism>
<feature type="region of interest" description="Disordered" evidence="8">
    <location>
        <begin position="27"/>
        <end position="48"/>
    </location>
</feature>